<gene>
    <name evidence="1" type="ORF">DDB_G0280647</name>
</gene>
<accession>Q54V33</accession>
<organism evidence="1 2">
    <name type="scientific">Dictyostelium discoideum</name>
    <name type="common">Social amoeba</name>
    <dbReference type="NCBI Taxonomy" id="44689"/>
    <lineage>
        <taxon>Eukaryota</taxon>
        <taxon>Amoebozoa</taxon>
        <taxon>Evosea</taxon>
        <taxon>Eumycetozoa</taxon>
        <taxon>Dictyostelia</taxon>
        <taxon>Dictyosteliales</taxon>
        <taxon>Dictyosteliaceae</taxon>
        <taxon>Dictyostelium</taxon>
    </lineage>
</organism>
<reference evidence="1 2" key="1">
    <citation type="journal article" date="2005" name="Nature">
        <title>The genome of the social amoeba Dictyostelium discoideum.</title>
        <authorList>
            <consortium name="The Dictyostelium discoideum Sequencing Consortium"/>
            <person name="Eichinger L."/>
            <person name="Pachebat J.A."/>
            <person name="Glockner G."/>
            <person name="Rajandream M.A."/>
            <person name="Sucgang R."/>
            <person name="Berriman M."/>
            <person name="Song J."/>
            <person name="Olsen R."/>
            <person name="Szafranski K."/>
            <person name="Xu Q."/>
            <person name="Tunggal B."/>
            <person name="Kummerfeld S."/>
            <person name="Madera M."/>
            <person name="Konfortov B.A."/>
            <person name="Rivero F."/>
            <person name="Bankier A.T."/>
            <person name="Lehmann R."/>
            <person name="Hamlin N."/>
            <person name="Davies R."/>
            <person name="Gaudet P."/>
            <person name="Fey P."/>
            <person name="Pilcher K."/>
            <person name="Chen G."/>
            <person name="Saunders D."/>
            <person name="Sodergren E."/>
            <person name="Davis P."/>
            <person name="Kerhornou A."/>
            <person name="Nie X."/>
            <person name="Hall N."/>
            <person name="Anjard C."/>
            <person name="Hemphill L."/>
            <person name="Bason N."/>
            <person name="Farbrother P."/>
            <person name="Desany B."/>
            <person name="Just E."/>
            <person name="Morio T."/>
            <person name="Rost R."/>
            <person name="Churcher C."/>
            <person name="Cooper J."/>
            <person name="Haydock S."/>
            <person name="van Driessche N."/>
            <person name="Cronin A."/>
            <person name="Goodhead I."/>
            <person name="Muzny D."/>
            <person name="Mourier T."/>
            <person name="Pain A."/>
            <person name="Lu M."/>
            <person name="Harper D."/>
            <person name="Lindsay R."/>
            <person name="Hauser H."/>
            <person name="James K."/>
            <person name="Quiles M."/>
            <person name="Madan Babu M."/>
            <person name="Saito T."/>
            <person name="Buchrieser C."/>
            <person name="Wardroper A."/>
            <person name="Felder M."/>
            <person name="Thangavelu M."/>
            <person name="Johnson D."/>
            <person name="Knights A."/>
            <person name="Loulseged H."/>
            <person name="Mungall K."/>
            <person name="Oliver K."/>
            <person name="Price C."/>
            <person name="Quail M.A."/>
            <person name="Urushihara H."/>
            <person name="Hernandez J."/>
            <person name="Rabbinowitsch E."/>
            <person name="Steffen D."/>
            <person name="Sanders M."/>
            <person name="Ma J."/>
            <person name="Kohara Y."/>
            <person name="Sharp S."/>
            <person name="Simmonds M."/>
            <person name="Spiegler S."/>
            <person name="Tivey A."/>
            <person name="Sugano S."/>
            <person name="White B."/>
            <person name="Walker D."/>
            <person name="Woodward J."/>
            <person name="Winckler T."/>
            <person name="Tanaka Y."/>
            <person name="Shaulsky G."/>
            <person name="Schleicher M."/>
            <person name="Weinstock G."/>
            <person name="Rosenthal A."/>
            <person name="Cox E.C."/>
            <person name="Chisholm R.L."/>
            <person name="Gibbs R."/>
            <person name="Loomis W.F."/>
            <person name="Platzer M."/>
            <person name="Kay R.R."/>
            <person name="Williams J."/>
            <person name="Dear P.H."/>
            <person name="Noegel A.A."/>
            <person name="Barrell B."/>
            <person name="Kuspa A."/>
        </authorList>
    </citation>
    <scope>NUCLEOTIDE SEQUENCE [LARGE SCALE GENOMIC DNA]</scope>
    <source>
        <strain evidence="1 2">AX4</strain>
    </source>
</reference>
<dbReference type="AlphaFoldDB" id="Q54V33"/>
<dbReference type="HOGENOM" id="CLU_3243264_0_0_1"/>
<dbReference type="RefSeq" id="XP_641098.1">
    <property type="nucleotide sequence ID" value="XM_636006.1"/>
</dbReference>
<dbReference type="KEGG" id="ddi:DDB_G0280647"/>
<name>Q54V33_DICDI</name>
<proteinExistence type="predicted"/>
<dbReference type="InParanoid" id="Q54V33"/>
<comment type="caution">
    <text evidence="1">The sequence shown here is derived from an EMBL/GenBank/DDBJ whole genome shotgun (WGS) entry which is preliminary data.</text>
</comment>
<dbReference type="PaxDb" id="44689-DDB0206093"/>
<protein>
    <submittedName>
        <fullName evidence="1">Uncharacterized protein</fullName>
    </submittedName>
</protein>
<dbReference type="EMBL" id="AAFI02000037">
    <property type="protein sequence ID" value="EAL67125.1"/>
    <property type="molecule type" value="Genomic_DNA"/>
</dbReference>
<dbReference type="Proteomes" id="UP000002195">
    <property type="component" value="Unassembled WGS sequence"/>
</dbReference>
<evidence type="ECO:0000313" key="2">
    <source>
        <dbReference type="Proteomes" id="UP000002195"/>
    </source>
</evidence>
<dbReference type="GeneID" id="8622657"/>
<keyword evidence="2" id="KW-1185">Reference proteome</keyword>
<evidence type="ECO:0000313" key="1">
    <source>
        <dbReference type="EMBL" id="EAL67125.1"/>
    </source>
</evidence>
<dbReference type="VEuPathDB" id="AmoebaDB:DDB_G0280647"/>
<sequence length="43" mass="4827">MTYDESSITAEYDPIKKGQVQENIDPFLISDSMVIKGFATMLV</sequence>